<keyword evidence="3" id="KW-1133">Transmembrane helix</keyword>
<evidence type="ECO:0000313" key="6">
    <source>
        <dbReference type="Proteomes" id="UP000001396"/>
    </source>
</evidence>
<dbReference type="PANTHER" id="PTHR42919:SF8">
    <property type="entry name" value="N-ALPHA-ACETYLTRANSFERASE 50"/>
    <property type="match status" value="1"/>
</dbReference>
<feature type="transmembrane region" description="Helical" evidence="3">
    <location>
        <begin position="257"/>
        <end position="278"/>
    </location>
</feature>
<dbReference type="InParanoid" id="D3BMY0"/>
<dbReference type="RefSeq" id="XP_020429471.1">
    <property type="nucleotide sequence ID" value="XM_020583284.1"/>
</dbReference>
<comment type="caution">
    <text evidence="5">The sequence shown here is derived from an EMBL/GenBank/DDBJ whole genome shotgun (WGS) entry which is preliminary data.</text>
</comment>
<evidence type="ECO:0000259" key="4">
    <source>
        <dbReference type="PROSITE" id="PS51186"/>
    </source>
</evidence>
<evidence type="ECO:0000256" key="1">
    <source>
        <dbReference type="ARBA" id="ARBA00022679"/>
    </source>
</evidence>
<dbReference type="Gene3D" id="3.40.630.30">
    <property type="match status" value="1"/>
</dbReference>
<evidence type="ECO:0000256" key="3">
    <source>
        <dbReference type="SAM" id="Phobius"/>
    </source>
</evidence>
<dbReference type="Pfam" id="PF00583">
    <property type="entry name" value="Acetyltransf_1"/>
    <property type="match status" value="1"/>
</dbReference>
<proteinExistence type="predicted"/>
<dbReference type="InterPro" id="IPR000182">
    <property type="entry name" value="GNAT_dom"/>
</dbReference>
<feature type="transmembrane region" description="Helical" evidence="3">
    <location>
        <begin position="341"/>
        <end position="360"/>
    </location>
</feature>
<dbReference type="AlphaFoldDB" id="D3BMY0"/>
<feature type="transmembrane region" description="Helical" evidence="3">
    <location>
        <begin position="435"/>
        <end position="451"/>
    </location>
</feature>
<keyword evidence="1" id="KW-0808">Transferase</keyword>
<gene>
    <name evidence="5" type="ORF">PPL_12553</name>
</gene>
<dbReference type="FunCoup" id="D3BMY0">
    <property type="interactions" value="16"/>
</dbReference>
<dbReference type="InterPro" id="IPR016181">
    <property type="entry name" value="Acyl_CoA_acyltransferase"/>
</dbReference>
<dbReference type="GO" id="GO:0031415">
    <property type="term" value="C:NatA complex"/>
    <property type="evidence" value="ECO:0007669"/>
    <property type="project" value="TreeGrafter"/>
</dbReference>
<organism evidence="5 6">
    <name type="scientific">Heterostelium pallidum (strain ATCC 26659 / Pp 5 / PN500)</name>
    <name type="common">Cellular slime mold</name>
    <name type="synonym">Polysphondylium pallidum</name>
    <dbReference type="NCBI Taxonomy" id="670386"/>
    <lineage>
        <taxon>Eukaryota</taxon>
        <taxon>Amoebozoa</taxon>
        <taxon>Evosea</taxon>
        <taxon>Eumycetozoa</taxon>
        <taxon>Dictyostelia</taxon>
        <taxon>Acytosteliales</taxon>
        <taxon>Acytosteliaceae</taxon>
        <taxon>Heterostelium</taxon>
    </lineage>
</organism>
<keyword evidence="3" id="KW-0812">Transmembrane</keyword>
<dbReference type="InterPro" id="IPR007272">
    <property type="entry name" value="Sulf_transp_TsuA/YedE"/>
</dbReference>
<dbReference type="PROSITE" id="PS51186">
    <property type="entry name" value="GNAT"/>
    <property type="match status" value="1"/>
</dbReference>
<feature type="transmembrane region" description="Helical" evidence="3">
    <location>
        <begin position="150"/>
        <end position="167"/>
    </location>
</feature>
<dbReference type="PANTHER" id="PTHR42919">
    <property type="entry name" value="N-ALPHA-ACETYLTRANSFERASE"/>
    <property type="match status" value="1"/>
</dbReference>
<accession>D3BMY0</accession>
<feature type="domain" description="N-acetyltransferase" evidence="4">
    <location>
        <begin position="11"/>
        <end position="155"/>
    </location>
</feature>
<dbReference type="OMA" id="RRSMIGI"/>
<dbReference type="GO" id="GO:0016747">
    <property type="term" value="F:acyltransferase activity, transferring groups other than amino-acyl groups"/>
    <property type="evidence" value="ECO:0007669"/>
    <property type="project" value="InterPro"/>
</dbReference>
<reference evidence="5 6" key="1">
    <citation type="journal article" date="2011" name="Genome Res.">
        <title>Phylogeny-wide analysis of social amoeba genomes highlights ancient origins for complex intercellular communication.</title>
        <authorList>
            <person name="Heidel A.J."/>
            <person name="Lawal H.M."/>
            <person name="Felder M."/>
            <person name="Schilde C."/>
            <person name="Helps N.R."/>
            <person name="Tunggal B."/>
            <person name="Rivero F."/>
            <person name="John U."/>
            <person name="Schleicher M."/>
            <person name="Eichinger L."/>
            <person name="Platzer M."/>
            <person name="Noegel A.A."/>
            <person name="Schaap P."/>
            <person name="Gloeckner G."/>
        </authorList>
    </citation>
    <scope>NUCLEOTIDE SEQUENCE [LARGE SCALE GENOMIC DNA]</scope>
    <source>
        <strain evidence="6">ATCC 26659 / Pp 5 / PN500</strain>
    </source>
</reference>
<dbReference type="GO" id="GO:0007064">
    <property type="term" value="P:mitotic sister chromatid cohesion"/>
    <property type="evidence" value="ECO:0007669"/>
    <property type="project" value="TreeGrafter"/>
</dbReference>
<dbReference type="FunFam" id="3.40.630.30:FF:000006">
    <property type="entry name" value="Putative n-alpha-acetyltransferase 50"/>
    <property type="match status" value="1"/>
</dbReference>
<evidence type="ECO:0000313" key="5">
    <source>
        <dbReference type="EMBL" id="EFA77342.1"/>
    </source>
</evidence>
<dbReference type="STRING" id="670386.D3BMY0"/>
<dbReference type="SUPFAM" id="SSF55729">
    <property type="entry name" value="Acyl-CoA N-acyltransferases (Nat)"/>
    <property type="match status" value="1"/>
</dbReference>
<keyword evidence="3" id="KW-0472">Membrane</keyword>
<keyword evidence="2" id="KW-0012">Acyltransferase</keyword>
<name>D3BMY0_HETP5</name>
<dbReference type="CDD" id="cd04301">
    <property type="entry name" value="NAT_SF"/>
    <property type="match status" value="1"/>
</dbReference>
<dbReference type="Pfam" id="PF04143">
    <property type="entry name" value="Sulf_transp"/>
    <property type="match status" value="1"/>
</dbReference>
<feature type="transmembrane region" description="Helical" evidence="3">
    <location>
        <begin position="187"/>
        <end position="207"/>
    </location>
</feature>
<feature type="transmembrane region" description="Helical" evidence="3">
    <location>
        <begin position="227"/>
        <end position="251"/>
    </location>
</feature>
<sequence>MTADKTFNSYIDLGDLTDKNIGQLKLLNSSVLPVSYDEKFYNKLLQPNGFITKLAYFNDIVVGAVSCRIDQAGNEQSLYIMTFCVLAKYRSLGIGKKLLEFVEQTCKNTYSKITLHVQINSEAIEFYKKYGFTIDSTISNYYRDIEPADLKSSLAGLAIGGVFGYALQRSNVYLPSVIQGQMDFSDFTMLKMFMTAALTSSLSITLLDYERLFKVEHLPVMWKRNLIGGLVMGAGIYLTGACPGTVLAQVGAGLPSAYYTFLGGLAGSALYSYCNSLVEKILPTDTADKKPALDQRLGVPLAKVTIPFATALIAVLAVLEKFVPWTTSSISILQSFQTTRWAPYAAGLVVGLLQIPSYILGKNGLGTSSAYVTMSSKVCSLLETVSSSCYFKKFNSGIRQFYGPALNIGMILGAYYSSQTALVPAAAKLLTHSPLYYFGSGAILLFGARLANGCTSGHGLTGMAKMEIAALFGGGIATCYLLK</sequence>
<keyword evidence="6" id="KW-1185">Reference proteome</keyword>
<dbReference type="GeneID" id="31368020"/>
<dbReference type="Proteomes" id="UP000001396">
    <property type="component" value="Unassembled WGS sequence"/>
</dbReference>
<dbReference type="EMBL" id="ADBJ01000043">
    <property type="protein sequence ID" value="EFA77342.1"/>
    <property type="molecule type" value="Genomic_DNA"/>
</dbReference>
<feature type="transmembrane region" description="Helical" evidence="3">
    <location>
        <begin position="299"/>
        <end position="319"/>
    </location>
</feature>
<protein>
    <recommendedName>
        <fullName evidence="4">N-acetyltransferase domain-containing protein</fullName>
    </recommendedName>
</protein>
<dbReference type="InterPro" id="IPR051556">
    <property type="entry name" value="N-term/lysine_N-AcTrnsfr"/>
</dbReference>
<evidence type="ECO:0000256" key="2">
    <source>
        <dbReference type="ARBA" id="ARBA00023315"/>
    </source>
</evidence>